<protein>
    <submittedName>
        <fullName evidence="1">Uncharacterized protein</fullName>
    </submittedName>
</protein>
<name>A0A932YZ64_9BACT</name>
<dbReference type="Proteomes" id="UP000756703">
    <property type="component" value="Unassembled WGS sequence"/>
</dbReference>
<evidence type="ECO:0000313" key="1">
    <source>
        <dbReference type="EMBL" id="MBI4132665.1"/>
    </source>
</evidence>
<comment type="caution">
    <text evidence="1">The sequence shown here is derived from an EMBL/GenBank/DDBJ whole genome shotgun (WGS) entry which is preliminary data.</text>
</comment>
<reference evidence="1" key="1">
    <citation type="submission" date="2020-07" db="EMBL/GenBank/DDBJ databases">
        <title>Huge and variable diversity of episymbiotic CPR bacteria and DPANN archaea in groundwater ecosystems.</title>
        <authorList>
            <person name="He C.Y."/>
            <person name="Keren R."/>
            <person name="Whittaker M."/>
            <person name="Farag I.F."/>
            <person name="Doudna J."/>
            <person name="Cate J.H.D."/>
            <person name="Banfield J.F."/>
        </authorList>
    </citation>
    <scope>NUCLEOTIDE SEQUENCE</scope>
    <source>
        <strain evidence="1">NC_groundwater_1225_Ag_S-0.1um_56_177</strain>
    </source>
</reference>
<organism evidence="1 2">
    <name type="scientific">Candidatus Sungiibacteriota bacterium</name>
    <dbReference type="NCBI Taxonomy" id="2750080"/>
    <lineage>
        <taxon>Bacteria</taxon>
        <taxon>Candidatus Sungiibacteriota</taxon>
    </lineage>
</organism>
<dbReference type="EMBL" id="JACQMI010000005">
    <property type="protein sequence ID" value="MBI4132665.1"/>
    <property type="molecule type" value="Genomic_DNA"/>
</dbReference>
<gene>
    <name evidence="1" type="ORF">HY473_01005</name>
</gene>
<sequence>MTHNPWRMTHSKNMRKKILIGLGAAGTALAMLPLFAAFEAHVINVTATIENALGVNTNSIDFGTVFPEEHLLQKLIISLSDSFQREGRVDDVTYVIKEKPKCEAIDSVTNGPQFVPVDPITHQCPSGYQPMPLLCPYLSKEKQFDDVSLPTDVPPFDTGVPALHGDPDNWNPEDPATQASGVLTKLGQDIEDRWDIDLLVPCFVGSCAQDNVIPPKYQLDSELESDLFGCDLWVEVTGVSTEVTVVNSDDFTLDGTTFSPAIASPVTASTTTYYSVRTKSSLGSSIPTVQWKVTVEGPGGLAVGDVHIDEVGWQDPDEISATVFHYPMSLVGGKLVAKGSCAASDPEHGDACAVDDFDVDPLDDFLNIDSVHFSAGAPAGTYTIKRQLVDTETGDPLSNELTVAVVVKP</sequence>
<proteinExistence type="predicted"/>
<evidence type="ECO:0000313" key="2">
    <source>
        <dbReference type="Proteomes" id="UP000756703"/>
    </source>
</evidence>
<dbReference type="AlphaFoldDB" id="A0A932YZ64"/>
<accession>A0A932YZ64</accession>